<gene>
    <name evidence="1" type="ORF">PXEA_LOCUS3585</name>
</gene>
<proteinExistence type="predicted"/>
<sequence>MQSRQLFSLIDFYRSRNITVFLVLCHLPSVQNLINTLSTQMASRRASKPNPSNCMAIVAKPSTTDLSVNELHPLPVSQETRPLHSIGRSSLKSFLRSSSASRSPNLSPKARRRSCIVPTLESPNPPYFKEFVFLSIHDAVLAAKHHQNVSNSNDSVIC</sequence>
<dbReference type="EMBL" id="CAAALY010008176">
    <property type="protein sequence ID" value="VEL10145.1"/>
    <property type="molecule type" value="Genomic_DNA"/>
</dbReference>
<reference evidence="1" key="1">
    <citation type="submission" date="2018-11" db="EMBL/GenBank/DDBJ databases">
        <authorList>
            <consortium name="Pathogen Informatics"/>
        </authorList>
    </citation>
    <scope>NUCLEOTIDE SEQUENCE</scope>
</reference>
<dbReference type="Proteomes" id="UP000784294">
    <property type="component" value="Unassembled WGS sequence"/>
</dbReference>
<dbReference type="AlphaFoldDB" id="A0A3S5CI45"/>
<keyword evidence="2" id="KW-1185">Reference proteome</keyword>
<comment type="caution">
    <text evidence="1">The sequence shown here is derived from an EMBL/GenBank/DDBJ whole genome shotgun (WGS) entry which is preliminary data.</text>
</comment>
<evidence type="ECO:0000313" key="2">
    <source>
        <dbReference type="Proteomes" id="UP000784294"/>
    </source>
</evidence>
<evidence type="ECO:0000313" key="1">
    <source>
        <dbReference type="EMBL" id="VEL10145.1"/>
    </source>
</evidence>
<name>A0A3S5CI45_9PLAT</name>
<organism evidence="1 2">
    <name type="scientific">Protopolystoma xenopodis</name>
    <dbReference type="NCBI Taxonomy" id="117903"/>
    <lineage>
        <taxon>Eukaryota</taxon>
        <taxon>Metazoa</taxon>
        <taxon>Spiralia</taxon>
        <taxon>Lophotrochozoa</taxon>
        <taxon>Platyhelminthes</taxon>
        <taxon>Monogenea</taxon>
        <taxon>Polyopisthocotylea</taxon>
        <taxon>Polystomatidea</taxon>
        <taxon>Polystomatidae</taxon>
        <taxon>Protopolystoma</taxon>
    </lineage>
</organism>
<accession>A0A3S5CI45</accession>
<protein>
    <submittedName>
        <fullName evidence="1">Uncharacterized protein</fullName>
    </submittedName>
</protein>